<evidence type="ECO:0000313" key="3">
    <source>
        <dbReference type="EMBL" id="OBZ82971.1"/>
    </source>
</evidence>
<feature type="region of interest" description="Disordered" evidence="1">
    <location>
        <begin position="35"/>
        <end position="66"/>
    </location>
</feature>
<feature type="compositionally biased region" description="Basic and acidic residues" evidence="1">
    <location>
        <begin position="56"/>
        <end position="66"/>
    </location>
</feature>
<dbReference type="GO" id="GO:0031625">
    <property type="term" value="F:ubiquitin protein ligase binding"/>
    <property type="evidence" value="ECO:0007669"/>
    <property type="project" value="TreeGrafter"/>
</dbReference>
<name>A0A1C7N1U9_9FUNG</name>
<dbReference type="EMBL" id="LUGH01000747">
    <property type="protein sequence ID" value="OBZ82971.1"/>
    <property type="molecule type" value="Genomic_DNA"/>
</dbReference>
<dbReference type="GO" id="GO:0005886">
    <property type="term" value="C:plasma membrane"/>
    <property type="evidence" value="ECO:0007669"/>
    <property type="project" value="TreeGrafter"/>
</dbReference>
<dbReference type="Pfam" id="PF02752">
    <property type="entry name" value="Arrestin_C"/>
    <property type="match status" value="1"/>
</dbReference>
<feature type="domain" description="Arrestin C-terminal-like" evidence="2">
    <location>
        <begin position="268"/>
        <end position="414"/>
    </location>
</feature>
<dbReference type="InParanoid" id="A0A1C7N1U9"/>
<accession>A0A1C7N1U9</accession>
<dbReference type="Proteomes" id="UP000093000">
    <property type="component" value="Unassembled WGS sequence"/>
</dbReference>
<reference evidence="3 4" key="1">
    <citation type="submission" date="2016-03" db="EMBL/GenBank/DDBJ databases">
        <title>Choanephora cucurbitarum.</title>
        <authorList>
            <person name="Min B."/>
            <person name="Park H."/>
            <person name="Park J.-H."/>
            <person name="Shin H.-D."/>
            <person name="Choi I.-G."/>
        </authorList>
    </citation>
    <scope>NUCLEOTIDE SEQUENCE [LARGE SCALE GENOMIC DNA]</scope>
    <source>
        <strain evidence="3 4">KUS-F28377</strain>
    </source>
</reference>
<comment type="caution">
    <text evidence="3">The sequence shown here is derived from an EMBL/GenBank/DDBJ whole genome shotgun (WGS) entry which is preliminary data.</text>
</comment>
<dbReference type="AlphaFoldDB" id="A0A1C7N1U9"/>
<dbReference type="Gene3D" id="2.60.40.640">
    <property type="match status" value="2"/>
</dbReference>
<evidence type="ECO:0000313" key="4">
    <source>
        <dbReference type="Proteomes" id="UP000093000"/>
    </source>
</evidence>
<organism evidence="3 4">
    <name type="scientific">Choanephora cucurbitarum</name>
    <dbReference type="NCBI Taxonomy" id="101091"/>
    <lineage>
        <taxon>Eukaryota</taxon>
        <taxon>Fungi</taxon>
        <taxon>Fungi incertae sedis</taxon>
        <taxon>Mucoromycota</taxon>
        <taxon>Mucoromycotina</taxon>
        <taxon>Mucoromycetes</taxon>
        <taxon>Mucorales</taxon>
        <taxon>Mucorineae</taxon>
        <taxon>Choanephoraceae</taxon>
        <taxon>Choanephoroideae</taxon>
        <taxon>Choanephora</taxon>
    </lineage>
</organism>
<proteinExistence type="predicted"/>
<evidence type="ECO:0000259" key="2">
    <source>
        <dbReference type="SMART" id="SM01017"/>
    </source>
</evidence>
<dbReference type="GO" id="GO:0030674">
    <property type="term" value="F:protein-macromolecule adaptor activity"/>
    <property type="evidence" value="ECO:0007669"/>
    <property type="project" value="TreeGrafter"/>
</dbReference>
<gene>
    <name evidence="3" type="ORF">A0J61_08978</name>
</gene>
<dbReference type="InterPro" id="IPR014756">
    <property type="entry name" value="Ig_E-set"/>
</dbReference>
<protein>
    <recommendedName>
        <fullName evidence="2">Arrestin C-terminal-like domain-containing protein</fullName>
    </recommendedName>
</protein>
<dbReference type="PANTHER" id="PTHR11188">
    <property type="entry name" value="ARRESTIN DOMAIN CONTAINING PROTEIN"/>
    <property type="match status" value="1"/>
</dbReference>
<dbReference type="GO" id="GO:0070086">
    <property type="term" value="P:ubiquitin-dependent endocytosis"/>
    <property type="evidence" value="ECO:0007669"/>
    <property type="project" value="TreeGrafter"/>
</dbReference>
<keyword evidence="4" id="KW-1185">Reference proteome</keyword>
<dbReference type="OrthoDB" id="298939at2759"/>
<dbReference type="STRING" id="101091.A0A1C7N1U9"/>
<sequence length="714" mass="80381">MSIVVSESSPDKRIVAKSWYNTAFPLVTAVLSSTSKKKTNRIDPAQNKQNNANHQKNSDNTDDKGQEIASPSLTDFFIKRLHPKLSRISASNSIAYINASNWRKCLMKENFHIHFKSPYVVAGGQLSGTVVIEHNHQDNIDQLSSLAKELELSFVGVEAVYDTFRIQSRTNEFLNYKIDFSSAVKTNKLWISFSIPLPTDLNGTYSCKKGSIEYHLLSKLEDQLLAAEPIIKKQNIIVYPNIKSKSLRDAALFYTPVIEDNKQLLKSEHGHVTAEISMPRTLWISGAPIYLSLKLHNLNLFHKYIVIDTKLQLVCRYEVKNKSEDSILDTLVCSTVFSEDVLSQVNLANSNWWKPIEPKSKDDFTMSLDVPSNLFSVQNQKLINISFLVRVSIYSQNSSDIVAELPITIAHPISLDPPPGTYAKSIKANTDDCRPFIFQSDFKKQQKAIQIIESDHSAYVLEEEFSSDIPSNCSILTNLEEAESLAHLKLVQIDNRFSSLKKNFNSWGSRMSRKLSVASRIGTPRPSINTALKISSPLISDVSSVLSSHHENELIDICSLSPPSILDNNQQQQNRQLQEKDKSTMKFGQVRGPKCFGHQPDCLGDAGLDIRTCFNVPTATEALQSYAAEKVEIAVIPMCPEPVILSDNLVWKEGLVAPPEKCEIHASMLAGENYYNTEEDEQLDDFKEETRLLQDILGMYNEKVPKFQEMVAHY</sequence>
<dbReference type="GO" id="GO:0005829">
    <property type="term" value="C:cytosol"/>
    <property type="evidence" value="ECO:0007669"/>
    <property type="project" value="TreeGrafter"/>
</dbReference>
<dbReference type="InterPro" id="IPR011022">
    <property type="entry name" value="Arrestin_C-like"/>
</dbReference>
<dbReference type="SMART" id="SM01017">
    <property type="entry name" value="Arrestin_C"/>
    <property type="match status" value="1"/>
</dbReference>
<feature type="compositionally biased region" description="Low complexity" evidence="1">
    <location>
        <begin position="45"/>
        <end position="55"/>
    </location>
</feature>
<dbReference type="InterPro" id="IPR014752">
    <property type="entry name" value="Arrestin-like_C"/>
</dbReference>
<dbReference type="InterPro" id="IPR050357">
    <property type="entry name" value="Arrestin_domain-protein"/>
</dbReference>
<evidence type="ECO:0000256" key="1">
    <source>
        <dbReference type="SAM" id="MobiDB-lite"/>
    </source>
</evidence>
<dbReference type="PANTHER" id="PTHR11188:SF17">
    <property type="entry name" value="FI21816P1"/>
    <property type="match status" value="1"/>
</dbReference>
<dbReference type="SUPFAM" id="SSF81296">
    <property type="entry name" value="E set domains"/>
    <property type="match status" value="1"/>
</dbReference>